<comment type="subcellular location">
    <subcellularLocation>
        <location evidence="1">Cytoplasm</location>
    </subcellularLocation>
</comment>
<dbReference type="SUPFAM" id="SSF53335">
    <property type="entry name" value="S-adenosyl-L-methionine-dependent methyltransferases"/>
    <property type="match status" value="1"/>
</dbReference>
<dbReference type="GO" id="GO:0005737">
    <property type="term" value="C:cytoplasm"/>
    <property type="evidence" value="ECO:0007669"/>
    <property type="project" value="UniProtKB-SubCell"/>
</dbReference>
<dbReference type="EMBL" id="CP070499">
    <property type="protein sequence ID" value="QSB12853.1"/>
    <property type="molecule type" value="Genomic_DNA"/>
</dbReference>
<evidence type="ECO:0000256" key="1">
    <source>
        <dbReference type="ARBA" id="ARBA00004496"/>
    </source>
</evidence>
<keyword evidence="6 12" id="KW-0489">Methyltransferase</keyword>
<keyword evidence="7" id="KW-0808">Transferase</keyword>
<dbReference type="EC" id="2.1.1.77" evidence="3"/>
<dbReference type="GO" id="GO:0032259">
    <property type="term" value="P:methylation"/>
    <property type="evidence" value="ECO:0007669"/>
    <property type="project" value="UniProtKB-KW"/>
</dbReference>
<organism evidence="12 13">
    <name type="scientific">Natronosporangium hydrolyticum</name>
    <dbReference type="NCBI Taxonomy" id="2811111"/>
    <lineage>
        <taxon>Bacteria</taxon>
        <taxon>Bacillati</taxon>
        <taxon>Actinomycetota</taxon>
        <taxon>Actinomycetes</taxon>
        <taxon>Micromonosporales</taxon>
        <taxon>Micromonosporaceae</taxon>
        <taxon>Natronosporangium</taxon>
    </lineage>
</organism>
<accession>A0A895YBL9</accession>
<evidence type="ECO:0000256" key="8">
    <source>
        <dbReference type="ARBA" id="ARBA00022691"/>
    </source>
</evidence>
<dbReference type="InterPro" id="IPR000682">
    <property type="entry name" value="PCMT"/>
</dbReference>
<reference evidence="12" key="1">
    <citation type="submission" date="2021-02" db="EMBL/GenBank/DDBJ databases">
        <title>Natrosporangium hydrolyticum gen. nov., sp. nov, a haloalkaliphilic actinobacterium from a soda solonchak soil.</title>
        <authorList>
            <person name="Sorokin D.Y."/>
            <person name="Khijniak T.V."/>
            <person name="Zakharycheva A.P."/>
            <person name="Boueva O.V."/>
            <person name="Ariskina E.V."/>
            <person name="Hahnke R.L."/>
            <person name="Bunk B."/>
            <person name="Sproer C."/>
            <person name="Schumann P."/>
            <person name="Evtushenko L.I."/>
            <person name="Kublanov I.V."/>
        </authorList>
    </citation>
    <scope>NUCLEOTIDE SEQUENCE</scope>
    <source>
        <strain evidence="12">DSM 106523</strain>
    </source>
</reference>
<evidence type="ECO:0000256" key="3">
    <source>
        <dbReference type="ARBA" id="ARBA00011890"/>
    </source>
</evidence>
<dbReference type="InterPro" id="IPR029063">
    <property type="entry name" value="SAM-dependent_MTases_sf"/>
</dbReference>
<keyword evidence="8" id="KW-0949">S-adenosyl-L-methionine</keyword>
<evidence type="ECO:0000313" key="13">
    <source>
        <dbReference type="Proteomes" id="UP000662857"/>
    </source>
</evidence>
<comment type="similarity">
    <text evidence="2">Belongs to the methyltransferase superfamily. L-isoaspartyl/D-aspartyl protein methyltransferase family.</text>
</comment>
<gene>
    <name evidence="12" type="primary">fxlM</name>
    <name evidence="12" type="ORF">JQS43_14310</name>
</gene>
<protein>
    <recommendedName>
        <fullName evidence="4">Protein-L-isoaspartate O-methyltransferase</fullName>
        <ecNumber evidence="3">2.1.1.77</ecNumber>
    </recommendedName>
    <alternativeName>
        <fullName evidence="11">L-isoaspartyl protein carboxyl methyltransferase</fullName>
    </alternativeName>
    <alternativeName>
        <fullName evidence="9">Protein L-isoaspartyl methyltransferase</fullName>
    </alternativeName>
    <alternativeName>
        <fullName evidence="10">Protein-beta-aspartate methyltransferase</fullName>
    </alternativeName>
</protein>
<dbReference type="PANTHER" id="PTHR11579:SF0">
    <property type="entry name" value="PROTEIN-L-ISOASPARTATE(D-ASPARTATE) O-METHYLTRANSFERASE"/>
    <property type="match status" value="1"/>
</dbReference>
<dbReference type="Gene3D" id="3.40.50.150">
    <property type="entry name" value="Vaccinia Virus protein VP39"/>
    <property type="match status" value="1"/>
</dbReference>
<name>A0A895YBL9_9ACTN</name>
<evidence type="ECO:0000256" key="4">
    <source>
        <dbReference type="ARBA" id="ARBA00013346"/>
    </source>
</evidence>
<dbReference type="Proteomes" id="UP000662857">
    <property type="component" value="Chromosome"/>
</dbReference>
<evidence type="ECO:0000256" key="7">
    <source>
        <dbReference type="ARBA" id="ARBA00022679"/>
    </source>
</evidence>
<dbReference type="AlphaFoldDB" id="A0A895YBL9"/>
<evidence type="ECO:0000256" key="2">
    <source>
        <dbReference type="ARBA" id="ARBA00005369"/>
    </source>
</evidence>
<sequence>MVDDLRELEMVTTEPVAAALLAVPRHLFAAGEPPETVHDVNATLAPKLAPDGTKLSVISAPHIQAAMLEQAQIKPGMNVLEVGSGGYNAALLAELVGPNGAVTTVDIDPEICELARSRLDIAGYRHVRVLQADAEHGVPERAPYDRIIVTVGAADLPPAWIHQLHPEGRMVVPLQFAGITRLVAFDHNGAGGLISRSYRLGSFVPMQGDGAQDEHLVPINGAVTLRVDQAATAETLDVAALRKAVHTPRIARWSGTAFDFPDELDLFLLTCEPEIPMYVLYAGESLVEQEVFTPAALRGAPTLVDGGSFGYRSKRTNNQIGAAPGSGGGRRYEEQTAGFESGVVAYGPNAETVADQYLQLLRRWARDYRRRCAARIEYHPNSSDVGHVNGWRTNKKHGTVTVNWP</sequence>
<keyword evidence="13" id="KW-1185">Reference proteome</keyword>
<dbReference type="Pfam" id="PF01135">
    <property type="entry name" value="PCMT"/>
    <property type="match status" value="1"/>
</dbReference>
<evidence type="ECO:0000313" key="12">
    <source>
        <dbReference type="EMBL" id="QSB12853.1"/>
    </source>
</evidence>
<evidence type="ECO:0000256" key="5">
    <source>
        <dbReference type="ARBA" id="ARBA00022490"/>
    </source>
</evidence>
<dbReference type="GO" id="GO:0004719">
    <property type="term" value="F:protein-L-isoaspartate (D-aspartate) O-methyltransferase activity"/>
    <property type="evidence" value="ECO:0007669"/>
    <property type="project" value="UniProtKB-EC"/>
</dbReference>
<proteinExistence type="inferred from homology"/>
<dbReference type="KEGG" id="nhy:JQS43_14310"/>
<dbReference type="PANTHER" id="PTHR11579">
    <property type="entry name" value="PROTEIN-L-ISOASPARTATE O-METHYLTRANSFERASE"/>
    <property type="match status" value="1"/>
</dbReference>
<evidence type="ECO:0000256" key="6">
    <source>
        <dbReference type="ARBA" id="ARBA00022603"/>
    </source>
</evidence>
<evidence type="ECO:0000256" key="10">
    <source>
        <dbReference type="ARBA" id="ARBA00031323"/>
    </source>
</evidence>
<evidence type="ECO:0000256" key="9">
    <source>
        <dbReference type="ARBA" id="ARBA00030757"/>
    </source>
</evidence>
<dbReference type="CDD" id="cd02440">
    <property type="entry name" value="AdoMet_MTases"/>
    <property type="match status" value="1"/>
</dbReference>
<evidence type="ECO:0000256" key="11">
    <source>
        <dbReference type="ARBA" id="ARBA00031350"/>
    </source>
</evidence>
<keyword evidence="5" id="KW-0963">Cytoplasm</keyword>
<dbReference type="NCBIfam" id="TIGR04364">
    <property type="entry name" value="methyltran_FxLD"/>
    <property type="match status" value="1"/>
</dbReference>
<dbReference type="InterPro" id="IPR027573">
    <property type="entry name" value="Methyltran_FxLD"/>
</dbReference>